<keyword evidence="3" id="KW-1185">Reference proteome</keyword>
<dbReference type="AlphaFoldDB" id="A0AAE0PG61"/>
<gene>
    <name evidence="2" type="ORF">B0T20DRAFT_195626</name>
</gene>
<sequence>MLLFFYLRHFAHCIVSATFLMLIVLFSRLLQRPITTPKLIMTVVLSSSKCLPSPRPPSMPPQLASPQPSDNRWQILTKLGPKSCMCDLTWLSPLFPICSKFPSKDLSAQTV</sequence>
<protein>
    <submittedName>
        <fullName evidence="2">Uncharacterized protein</fullName>
    </submittedName>
</protein>
<evidence type="ECO:0000313" key="2">
    <source>
        <dbReference type="EMBL" id="KAK3399252.1"/>
    </source>
</evidence>
<dbReference type="EMBL" id="JAUTDP010000005">
    <property type="protein sequence ID" value="KAK3399252.1"/>
    <property type="molecule type" value="Genomic_DNA"/>
</dbReference>
<reference evidence="2" key="1">
    <citation type="journal article" date="2023" name="Mol. Phylogenet. Evol.">
        <title>Genome-scale phylogeny and comparative genomics of the fungal order Sordariales.</title>
        <authorList>
            <person name="Hensen N."/>
            <person name="Bonometti L."/>
            <person name="Westerberg I."/>
            <person name="Brannstrom I.O."/>
            <person name="Guillou S."/>
            <person name="Cros-Aarteil S."/>
            <person name="Calhoun S."/>
            <person name="Haridas S."/>
            <person name="Kuo A."/>
            <person name="Mondo S."/>
            <person name="Pangilinan J."/>
            <person name="Riley R."/>
            <person name="LaButti K."/>
            <person name="Andreopoulos B."/>
            <person name="Lipzen A."/>
            <person name="Chen C."/>
            <person name="Yan M."/>
            <person name="Daum C."/>
            <person name="Ng V."/>
            <person name="Clum A."/>
            <person name="Steindorff A."/>
            <person name="Ohm R.A."/>
            <person name="Martin F."/>
            <person name="Silar P."/>
            <person name="Natvig D.O."/>
            <person name="Lalanne C."/>
            <person name="Gautier V."/>
            <person name="Ament-Velasquez S.L."/>
            <person name="Kruys A."/>
            <person name="Hutchinson M.I."/>
            <person name="Powell A.J."/>
            <person name="Barry K."/>
            <person name="Miller A.N."/>
            <person name="Grigoriev I.V."/>
            <person name="Debuchy R."/>
            <person name="Gladieux P."/>
            <person name="Hiltunen Thoren M."/>
            <person name="Johannesson H."/>
        </authorList>
    </citation>
    <scope>NUCLEOTIDE SEQUENCE</scope>
    <source>
        <strain evidence="2">FGSC 1904</strain>
    </source>
</reference>
<evidence type="ECO:0000256" key="1">
    <source>
        <dbReference type="SAM" id="Phobius"/>
    </source>
</evidence>
<organism evidence="2 3">
    <name type="scientific">Sordaria brevicollis</name>
    <dbReference type="NCBI Taxonomy" id="83679"/>
    <lineage>
        <taxon>Eukaryota</taxon>
        <taxon>Fungi</taxon>
        <taxon>Dikarya</taxon>
        <taxon>Ascomycota</taxon>
        <taxon>Pezizomycotina</taxon>
        <taxon>Sordariomycetes</taxon>
        <taxon>Sordariomycetidae</taxon>
        <taxon>Sordariales</taxon>
        <taxon>Sordariaceae</taxon>
        <taxon>Sordaria</taxon>
    </lineage>
</organism>
<keyword evidence="1" id="KW-0472">Membrane</keyword>
<keyword evidence="1" id="KW-1133">Transmembrane helix</keyword>
<keyword evidence="1" id="KW-0812">Transmembrane</keyword>
<dbReference type="Proteomes" id="UP001281003">
    <property type="component" value="Unassembled WGS sequence"/>
</dbReference>
<accession>A0AAE0PG61</accession>
<name>A0AAE0PG61_SORBR</name>
<feature type="transmembrane region" description="Helical" evidence="1">
    <location>
        <begin position="6"/>
        <end position="30"/>
    </location>
</feature>
<evidence type="ECO:0000313" key="3">
    <source>
        <dbReference type="Proteomes" id="UP001281003"/>
    </source>
</evidence>
<proteinExistence type="predicted"/>
<reference evidence="2" key="2">
    <citation type="submission" date="2023-07" db="EMBL/GenBank/DDBJ databases">
        <authorList>
            <consortium name="Lawrence Berkeley National Laboratory"/>
            <person name="Haridas S."/>
            <person name="Hensen N."/>
            <person name="Bonometti L."/>
            <person name="Westerberg I."/>
            <person name="Brannstrom I.O."/>
            <person name="Guillou S."/>
            <person name="Cros-Aarteil S."/>
            <person name="Calhoun S."/>
            <person name="Kuo A."/>
            <person name="Mondo S."/>
            <person name="Pangilinan J."/>
            <person name="Riley R."/>
            <person name="LaButti K."/>
            <person name="Andreopoulos B."/>
            <person name="Lipzen A."/>
            <person name="Chen C."/>
            <person name="Yanf M."/>
            <person name="Daum C."/>
            <person name="Ng V."/>
            <person name="Clum A."/>
            <person name="Steindorff A."/>
            <person name="Ohm R."/>
            <person name="Martin F."/>
            <person name="Silar P."/>
            <person name="Natvig D."/>
            <person name="Lalanne C."/>
            <person name="Gautier V."/>
            <person name="Ament-velasquez S.L."/>
            <person name="Kruys A."/>
            <person name="Hutchinson M.I."/>
            <person name="Powell A.J."/>
            <person name="Barry K."/>
            <person name="Miller A.N."/>
            <person name="Grigoriev I.V."/>
            <person name="Debuchy R."/>
            <person name="Gladieux P."/>
            <person name="Thoren M.H."/>
            <person name="Johannesson H."/>
        </authorList>
    </citation>
    <scope>NUCLEOTIDE SEQUENCE</scope>
    <source>
        <strain evidence="2">FGSC 1904</strain>
    </source>
</reference>
<comment type="caution">
    <text evidence="2">The sequence shown here is derived from an EMBL/GenBank/DDBJ whole genome shotgun (WGS) entry which is preliminary data.</text>
</comment>